<evidence type="ECO:0000256" key="5">
    <source>
        <dbReference type="PIRSR" id="PIRSR602403-1"/>
    </source>
</evidence>
<reference evidence="8" key="1">
    <citation type="journal article" date="2020" name="Stud. Mycol.">
        <title>101 Dothideomycetes genomes: a test case for predicting lifestyles and emergence of pathogens.</title>
        <authorList>
            <person name="Haridas S."/>
            <person name="Albert R."/>
            <person name="Binder M."/>
            <person name="Bloem J."/>
            <person name="Labutti K."/>
            <person name="Salamov A."/>
            <person name="Andreopoulos B."/>
            <person name="Baker S."/>
            <person name="Barry K."/>
            <person name="Bills G."/>
            <person name="Bluhm B."/>
            <person name="Cannon C."/>
            <person name="Castanera R."/>
            <person name="Culley D."/>
            <person name="Daum C."/>
            <person name="Ezra D."/>
            <person name="Gonzalez J."/>
            <person name="Henrissat B."/>
            <person name="Kuo A."/>
            <person name="Liang C."/>
            <person name="Lipzen A."/>
            <person name="Lutzoni F."/>
            <person name="Magnuson J."/>
            <person name="Mondo S."/>
            <person name="Nolan M."/>
            <person name="Ohm R."/>
            <person name="Pangilinan J."/>
            <person name="Park H.-J."/>
            <person name="Ramirez L."/>
            <person name="Alfaro M."/>
            <person name="Sun H."/>
            <person name="Tritt A."/>
            <person name="Yoshinaga Y."/>
            <person name="Zwiers L.-H."/>
            <person name="Turgeon B."/>
            <person name="Goodwin S."/>
            <person name="Spatafora J."/>
            <person name="Crous P."/>
            <person name="Grigoriev I."/>
        </authorList>
    </citation>
    <scope>NUCLEOTIDE SEQUENCE</scope>
    <source>
        <strain evidence="8">CBS 260.36</strain>
    </source>
</reference>
<protein>
    <submittedName>
        <fullName evidence="8">Cytochrome P450</fullName>
    </submittedName>
</protein>
<keyword evidence="4 5" id="KW-0408">Iron</keyword>
<proteinExistence type="inferred from homology"/>
<feature type="transmembrane region" description="Helical" evidence="7">
    <location>
        <begin position="6"/>
        <end position="27"/>
    </location>
</feature>
<evidence type="ECO:0000313" key="8">
    <source>
        <dbReference type="EMBL" id="KAF2150272.1"/>
    </source>
</evidence>
<evidence type="ECO:0000256" key="6">
    <source>
        <dbReference type="RuleBase" id="RU000461"/>
    </source>
</evidence>
<dbReference type="PANTHER" id="PTHR24305">
    <property type="entry name" value="CYTOCHROME P450"/>
    <property type="match status" value="1"/>
</dbReference>
<dbReference type="InterPro" id="IPR017972">
    <property type="entry name" value="Cyt_P450_CS"/>
</dbReference>
<dbReference type="Proteomes" id="UP000799439">
    <property type="component" value="Unassembled WGS sequence"/>
</dbReference>
<dbReference type="InterPro" id="IPR002403">
    <property type="entry name" value="Cyt_P450_E_grp-IV"/>
</dbReference>
<dbReference type="Gene3D" id="1.10.630.10">
    <property type="entry name" value="Cytochrome P450"/>
    <property type="match status" value="1"/>
</dbReference>
<dbReference type="GO" id="GO:0016705">
    <property type="term" value="F:oxidoreductase activity, acting on paired donors, with incorporation or reduction of molecular oxygen"/>
    <property type="evidence" value="ECO:0007669"/>
    <property type="project" value="InterPro"/>
</dbReference>
<dbReference type="Pfam" id="PF00067">
    <property type="entry name" value="p450"/>
    <property type="match status" value="2"/>
</dbReference>
<dbReference type="EMBL" id="ML996090">
    <property type="protein sequence ID" value="KAF2150272.1"/>
    <property type="molecule type" value="Genomic_DNA"/>
</dbReference>
<feature type="binding site" description="axial binding residue" evidence="5">
    <location>
        <position position="514"/>
    </location>
    <ligand>
        <name>heme</name>
        <dbReference type="ChEBI" id="CHEBI:30413"/>
    </ligand>
    <ligandPart>
        <name>Fe</name>
        <dbReference type="ChEBI" id="CHEBI:18248"/>
    </ligandPart>
</feature>
<dbReference type="PROSITE" id="PS00086">
    <property type="entry name" value="CYTOCHROME_P450"/>
    <property type="match status" value="1"/>
</dbReference>
<dbReference type="GO" id="GO:0004497">
    <property type="term" value="F:monooxygenase activity"/>
    <property type="evidence" value="ECO:0007669"/>
    <property type="project" value="UniProtKB-KW"/>
</dbReference>
<dbReference type="GO" id="GO:0020037">
    <property type="term" value="F:heme binding"/>
    <property type="evidence" value="ECO:0007669"/>
    <property type="project" value="InterPro"/>
</dbReference>
<keyword evidence="6" id="KW-0503">Monooxygenase</keyword>
<keyword evidence="7" id="KW-0812">Transmembrane</keyword>
<keyword evidence="9" id="KW-1185">Reference proteome</keyword>
<keyword evidence="5 6" id="KW-0349">Heme</keyword>
<dbReference type="PANTHER" id="PTHR24305:SF232">
    <property type="entry name" value="P450, PUTATIVE (EUROFUNG)-RELATED"/>
    <property type="match status" value="1"/>
</dbReference>
<dbReference type="PRINTS" id="PR00465">
    <property type="entry name" value="EP450IV"/>
</dbReference>
<gene>
    <name evidence="8" type="ORF">K461DRAFT_260433</name>
</gene>
<evidence type="ECO:0000313" key="9">
    <source>
        <dbReference type="Proteomes" id="UP000799439"/>
    </source>
</evidence>
<comment type="similarity">
    <text evidence="2 6">Belongs to the cytochrome P450 family.</text>
</comment>
<dbReference type="AlphaFoldDB" id="A0A9P4IYQ9"/>
<keyword evidence="3 5" id="KW-0479">Metal-binding</keyword>
<organism evidence="8 9">
    <name type="scientific">Myriangium duriaei CBS 260.36</name>
    <dbReference type="NCBI Taxonomy" id="1168546"/>
    <lineage>
        <taxon>Eukaryota</taxon>
        <taxon>Fungi</taxon>
        <taxon>Dikarya</taxon>
        <taxon>Ascomycota</taxon>
        <taxon>Pezizomycotina</taxon>
        <taxon>Dothideomycetes</taxon>
        <taxon>Dothideomycetidae</taxon>
        <taxon>Myriangiales</taxon>
        <taxon>Myriangiaceae</taxon>
        <taxon>Myriangium</taxon>
    </lineage>
</organism>
<evidence type="ECO:0000256" key="1">
    <source>
        <dbReference type="ARBA" id="ARBA00001971"/>
    </source>
</evidence>
<keyword evidence="7" id="KW-1133">Transmembrane helix</keyword>
<evidence type="ECO:0000256" key="7">
    <source>
        <dbReference type="SAM" id="Phobius"/>
    </source>
</evidence>
<keyword evidence="6" id="KW-0560">Oxidoreductase</keyword>
<dbReference type="PRINTS" id="PR00385">
    <property type="entry name" value="P450"/>
</dbReference>
<comment type="cofactor">
    <cofactor evidence="1 5">
        <name>heme</name>
        <dbReference type="ChEBI" id="CHEBI:30413"/>
    </cofactor>
</comment>
<dbReference type="SUPFAM" id="SSF48264">
    <property type="entry name" value="Cytochrome P450"/>
    <property type="match status" value="1"/>
</dbReference>
<accession>A0A9P4IYQ9</accession>
<dbReference type="InterPro" id="IPR050121">
    <property type="entry name" value="Cytochrome_P450_monoxygenase"/>
</dbReference>
<evidence type="ECO:0000256" key="3">
    <source>
        <dbReference type="ARBA" id="ARBA00022723"/>
    </source>
</evidence>
<comment type="caution">
    <text evidence="8">The sequence shown here is derived from an EMBL/GenBank/DDBJ whole genome shotgun (WGS) entry which is preliminary data.</text>
</comment>
<dbReference type="InterPro" id="IPR036396">
    <property type="entry name" value="Cyt_P450_sf"/>
</dbReference>
<dbReference type="OrthoDB" id="1470350at2759"/>
<evidence type="ECO:0000256" key="2">
    <source>
        <dbReference type="ARBA" id="ARBA00010617"/>
    </source>
</evidence>
<evidence type="ECO:0000256" key="4">
    <source>
        <dbReference type="ARBA" id="ARBA00023004"/>
    </source>
</evidence>
<dbReference type="InterPro" id="IPR001128">
    <property type="entry name" value="Cyt_P450"/>
</dbReference>
<keyword evidence="7" id="KW-0472">Membrane</keyword>
<dbReference type="GO" id="GO:0005506">
    <property type="term" value="F:iron ion binding"/>
    <property type="evidence" value="ECO:0007669"/>
    <property type="project" value="InterPro"/>
</dbReference>
<name>A0A9P4IYQ9_9PEZI</name>
<sequence>MAMAALYFSQTTNTIIGAAIIFCYLLYHAAFPRPISGIPYHKESIRSIWGDIPNLRRKDPSLSMFQWITAQSHELDSHIFQLFLFPFCAPKVFITDHREGLDIMLRRPKDFDRSSFFSDGFVGTVPDSHLVLPTSNKFKAQRKLLADTMTPSFLNKVAAKHIHEQSLRLVDLWNQKAKLSKGFAFDIGNDIVQMAFDNIWAIAFGTQINTIKKQHKALESMMNQAPETCGKDGTVKFQMIDTPKTLQAMDTIVRNMESASASPFPRVSHWLKRQGSGWKKAKAQKDKLVQNRIDDAEARLLMDPDDREDTVDCATDHMVFREQQAAIREDRAPQYDSPGAKDDLFLFLLAGHETTASAMKWAIKYITDHPSVQSKLRSSLYTAFETLPSGEEISKTNLPYLDAVIEEVLRHALPIGAQVRVSLRDTQVLGYNIPKGIDVVTLCNGPGFVLPDPFASRIKEADRSKTSQAKKGTVPDWSPVDIADFKPERWLKEDGYFDAQAGPSRQFGAGERGCFGRKLAYLELRMVIAIIVWSFELPRLPESLSSYKGVSRATREPAQCYARPIPLPVARA</sequence>